<feature type="signal peptide" evidence="2">
    <location>
        <begin position="1"/>
        <end position="18"/>
    </location>
</feature>
<proteinExistence type="predicted"/>
<evidence type="ECO:0008006" key="6">
    <source>
        <dbReference type="Google" id="ProtNLM"/>
    </source>
</evidence>
<dbReference type="Proteomes" id="UP001498398">
    <property type="component" value="Unassembled WGS sequence"/>
</dbReference>
<evidence type="ECO:0000256" key="1">
    <source>
        <dbReference type="SAM" id="MobiDB-lite"/>
    </source>
</evidence>
<feature type="compositionally biased region" description="Basic and acidic residues" evidence="1">
    <location>
        <begin position="126"/>
        <end position="181"/>
    </location>
</feature>
<dbReference type="EMBL" id="JBANRG010000017">
    <property type="protein sequence ID" value="KAK7458816.1"/>
    <property type="molecule type" value="Genomic_DNA"/>
</dbReference>
<feature type="chain" id="PRO_5045031478" description="Extracellular membrane protein CFEM domain-containing protein" evidence="2">
    <location>
        <begin position="19"/>
        <end position="255"/>
    </location>
</feature>
<protein>
    <recommendedName>
        <fullName evidence="6">Extracellular membrane protein CFEM domain-containing protein</fullName>
    </recommendedName>
</protein>
<evidence type="ECO:0000313" key="3">
    <source>
        <dbReference type="EMBL" id="KAK7436747.1"/>
    </source>
</evidence>
<keyword evidence="2" id="KW-0732">Signal</keyword>
<feature type="compositionally biased region" description="Low complexity" evidence="1">
    <location>
        <begin position="113"/>
        <end position="125"/>
    </location>
</feature>
<organism evidence="3 5">
    <name type="scientific">Marasmiellus scandens</name>
    <dbReference type="NCBI Taxonomy" id="2682957"/>
    <lineage>
        <taxon>Eukaryota</taxon>
        <taxon>Fungi</taxon>
        <taxon>Dikarya</taxon>
        <taxon>Basidiomycota</taxon>
        <taxon>Agaricomycotina</taxon>
        <taxon>Agaricomycetes</taxon>
        <taxon>Agaricomycetidae</taxon>
        <taxon>Agaricales</taxon>
        <taxon>Marasmiineae</taxon>
        <taxon>Omphalotaceae</taxon>
        <taxon>Marasmiellus</taxon>
    </lineage>
</organism>
<comment type="caution">
    <text evidence="3">The sequence shown here is derived from an EMBL/GenBank/DDBJ whole genome shotgun (WGS) entry which is preliminary data.</text>
</comment>
<dbReference type="EMBL" id="JBANRG010000091">
    <property type="protein sequence ID" value="KAK7436747.1"/>
    <property type="molecule type" value="Genomic_DNA"/>
</dbReference>
<evidence type="ECO:0000313" key="4">
    <source>
        <dbReference type="EMBL" id="KAK7458816.1"/>
    </source>
</evidence>
<evidence type="ECO:0000256" key="2">
    <source>
        <dbReference type="SAM" id="SignalP"/>
    </source>
</evidence>
<accession>A0ABR1IMN7</accession>
<name>A0ABR1IMN7_9AGAR</name>
<keyword evidence="5" id="KW-1185">Reference proteome</keyword>
<feature type="region of interest" description="Disordered" evidence="1">
    <location>
        <begin position="113"/>
        <end position="184"/>
    </location>
</feature>
<gene>
    <name evidence="4" type="ORF">VKT23_009825</name>
    <name evidence="3" type="ORF">VKT23_019001</name>
</gene>
<reference evidence="3 5" key="1">
    <citation type="submission" date="2024-01" db="EMBL/GenBank/DDBJ databases">
        <title>A draft genome for the cacao thread blight pathogen Marasmiellus scandens.</title>
        <authorList>
            <person name="Baruah I.K."/>
            <person name="Leung J."/>
            <person name="Bukari Y."/>
            <person name="Amoako-Attah I."/>
            <person name="Meinhardt L.W."/>
            <person name="Bailey B.A."/>
            <person name="Cohen S.P."/>
        </authorList>
    </citation>
    <scope>NUCLEOTIDE SEQUENCE [LARGE SCALE GENOMIC DNA]</scope>
    <source>
        <strain evidence="3 5">GH-19</strain>
    </source>
</reference>
<evidence type="ECO:0000313" key="5">
    <source>
        <dbReference type="Proteomes" id="UP001498398"/>
    </source>
</evidence>
<sequence length="255" mass="25718">MISTTLMSICVLSLSVTARVVNQNAIARALLVRQDSGLPAIPAQCNGPCGDVSATVTNCATSSDATCGCSPADVDELRSCFRCITDQDSSFANTASTDLDAYVNKCNQAGASLTTPAPSASATSTFDDHGNHSEPGDDHGDHSEPGDDRGHHSEPGDDRGNHSEPGDDRGNHSEPGDDRGSHSLSATISGASVVVTGSPTATTVDSFTTVSSSQNAGATSDQSNITGNNNSASSIKAASLPAIVLGAVSLIAVLA</sequence>